<dbReference type="InterPro" id="IPR003594">
    <property type="entry name" value="HATPase_dom"/>
</dbReference>
<feature type="domain" description="PAC" evidence="9">
    <location>
        <begin position="419"/>
        <end position="471"/>
    </location>
</feature>
<feature type="domain" description="PAC" evidence="9">
    <location>
        <begin position="547"/>
        <end position="599"/>
    </location>
</feature>
<dbReference type="InterPro" id="IPR013655">
    <property type="entry name" value="PAS_fold_3"/>
</dbReference>
<dbReference type="Proteomes" id="UP001233264">
    <property type="component" value="Chromosome"/>
</dbReference>
<evidence type="ECO:0000259" key="8">
    <source>
        <dbReference type="PROSITE" id="PS50112"/>
    </source>
</evidence>
<evidence type="ECO:0000256" key="2">
    <source>
        <dbReference type="ARBA" id="ARBA00012438"/>
    </source>
</evidence>
<dbReference type="CDD" id="cd00130">
    <property type="entry name" value="PAS"/>
    <property type="match status" value="4"/>
</dbReference>
<sequence>MAELTVRRFIFLVGLALAGLLAFWATHTAFGFLPLVVALILSFEGRSLRLAASALLLGFVCSVAVAIGYRNDGGGAGVALAEFFAVTLCIAALVKGKPTGLPAPATVPFSPTLTERSASAAMHRNPSDQTELIHEDDRRDAMFASARAFWTGVAQVMSFRLRQEDGSYRWTEITSVPAVPSGIAVSPLVGKDLRFVAGQTDTAVSDVDPVTAAKTIENLFGNGWAFDAEGRWLYLPAFAQTTLGRTPEEMNTSCDEGFIAWKQLLHPEEYDGVAENWLHSLKTGAAFNAEFRIRRKTGYAWARSSARAVRDVSGRLVGWYGTSIDIDVHRKTVDALHERERELLELVNVVPSHLWRLSRNGEPNFFNTRMADYLGVSVEEISKPGLSRLDAMIETAVHPEDQSNFKATIMRSLESGEGFSSRYRLRRFDGVYHWMSSRAEALRGKDGEILQWYGLCHDIDDQVNVEEALQRSEWHLQQLIDALPVRVCSWTPNGEISYVSRRYLEELGLTTASFAEMSAAAMELVHPDDIPRVRASAADAIQNGAVFLSRYRRRGKDGVYRWTDGRFEPLRNADGRITEWYGLAIDVDDEMNVQQALRESEQSLQQLVETLPALIYCAAPDGKPIYRSKKLREFLGFGLEDKDGLGGTRLNGTLEAIIHPEDLGLVREKYGHSLATGEPYVHKHRLRRHDGVYRWVETRTSAMRDALGTIVQWNGVCLDIDDWVRAQEELGHTQRNLARASEAASLAELTASIAHEVGQPLAALVSSSDACQQWLSADPPNIERAQKALERVVRSAGTATEVVTRIRALFKHNNDARRKESFGLILSEAGELMSEEAIRRNVRMEIESEPELPLVLIDRVQMQQVLVNLVRNAFDALEQVPSNRMLKIRAYEKCNTIHVEVIDNGLGIQDPVRIFEPFFTTKGQGMGMGLAICRSIVESHGGQLWVAKTEPKGATFTFTLPVDDL</sequence>
<dbReference type="SUPFAM" id="SSF47384">
    <property type="entry name" value="Homodimeric domain of signal transducing histidine kinase"/>
    <property type="match status" value="1"/>
</dbReference>
<feature type="transmembrane region" description="Helical" evidence="6">
    <location>
        <begin position="9"/>
        <end position="42"/>
    </location>
</feature>
<dbReference type="Pfam" id="PF02518">
    <property type="entry name" value="HATPase_c"/>
    <property type="match status" value="1"/>
</dbReference>
<gene>
    <name evidence="10" type="ORF">PZL22_001857</name>
</gene>
<feature type="transmembrane region" description="Helical" evidence="6">
    <location>
        <begin position="76"/>
        <end position="94"/>
    </location>
</feature>
<evidence type="ECO:0000259" key="9">
    <source>
        <dbReference type="PROSITE" id="PS50113"/>
    </source>
</evidence>
<dbReference type="EC" id="2.7.13.3" evidence="2"/>
<dbReference type="InterPro" id="IPR003661">
    <property type="entry name" value="HisK_dim/P_dom"/>
</dbReference>
<dbReference type="InterPro" id="IPR000014">
    <property type="entry name" value="PAS"/>
</dbReference>
<accession>A0ABY8T8B7</accession>
<dbReference type="SMART" id="SM00091">
    <property type="entry name" value="PAS"/>
    <property type="match status" value="3"/>
</dbReference>
<dbReference type="SUPFAM" id="SSF55874">
    <property type="entry name" value="ATPase domain of HSP90 chaperone/DNA topoisomerase II/histidine kinase"/>
    <property type="match status" value="1"/>
</dbReference>
<keyword evidence="11" id="KW-1185">Reference proteome</keyword>
<dbReference type="InterPro" id="IPR000700">
    <property type="entry name" value="PAS-assoc_C"/>
</dbReference>
<keyword evidence="5" id="KW-0418">Kinase</keyword>
<feature type="domain" description="PAS" evidence="8">
    <location>
        <begin position="339"/>
        <end position="416"/>
    </location>
</feature>
<feature type="domain" description="PAS" evidence="8">
    <location>
        <begin position="600"/>
        <end position="677"/>
    </location>
</feature>
<dbReference type="Gene3D" id="3.30.565.10">
    <property type="entry name" value="Histidine kinase-like ATPase, C-terminal domain"/>
    <property type="match status" value="1"/>
</dbReference>
<evidence type="ECO:0000256" key="1">
    <source>
        <dbReference type="ARBA" id="ARBA00000085"/>
    </source>
</evidence>
<dbReference type="PRINTS" id="PR00344">
    <property type="entry name" value="BCTRLSENSOR"/>
</dbReference>
<dbReference type="NCBIfam" id="TIGR00229">
    <property type="entry name" value="sensory_box"/>
    <property type="match status" value="3"/>
</dbReference>
<evidence type="ECO:0000256" key="4">
    <source>
        <dbReference type="ARBA" id="ARBA00022679"/>
    </source>
</evidence>
<dbReference type="CDD" id="cd00082">
    <property type="entry name" value="HisKA"/>
    <property type="match status" value="1"/>
</dbReference>
<dbReference type="SMART" id="SM00388">
    <property type="entry name" value="HisKA"/>
    <property type="match status" value="1"/>
</dbReference>
<keyword evidence="4" id="KW-0808">Transferase</keyword>
<dbReference type="PANTHER" id="PTHR43304:SF1">
    <property type="entry name" value="PAC DOMAIN-CONTAINING PROTEIN"/>
    <property type="match status" value="1"/>
</dbReference>
<dbReference type="Gene3D" id="3.30.450.20">
    <property type="entry name" value="PAS domain"/>
    <property type="match status" value="5"/>
</dbReference>
<keyword evidence="6" id="KW-0812">Transmembrane</keyword>
<dbReference type="Gene3D" id="1.10.287.130">
    <property type="match status" value="1"/>
</dbReference>
<dbReference type="SMART" id="SM00086">
    <property type="entry name" value="PAC"/>
    <property type="match status" value="4"/>
</dbReference>
<organism evidence="10 11">
    <name type="scientific">Sinorhizobium kummerowiae</name>
    <dbReference type="NCBI Taxonomy" id="158892"/>
    <lineage>
        <taxon>Bacteria</taxon>
        <taxon>Pseudomonadati</taxon>
        <taxon>Pseudomonadota</taxon>
        <taxon>Alphaproteobacteria</taxon>
        <taxon>Hyphomicrobiales</taxon>
        <taxon>Rhizobiaceae</taxon>
        <taxon>Sinorhizobium/Ensifer group</taxon>
        <taxon>Sinorhizobium</taxon>
    </lineage>
</organism>
<evidence type="ECO:0000313" key="11">
    <source>
        <dbReference type="Proteomes" id="UP001233264"/>
    </source>
</evidence>
<evidence type="ECO:0000256" key="5">
    <source>
        <dbReference type="ARBA" id="ARBA00022777"/>
    </source>
</evidence>
<keyword evidence="6" id="KW-1133">Transmembrane helix</keyword>
<dbReference type="InterPro" id="IPR036097">
    <property type="entry name" value="HisK_dim/P_sf"/>
</dbReference>
<comment type="catalytic activity">
    <reaction evidence="1">
        <text>ATP + protein L-histidine = ADP + protein N-phospho-L-histidine.</text>
        <dbReference type="EC" id="2.7.13.3"/>
    </reaction>
</comment>
<dbReference type="InterPro" id="IPR036890">
    <property type="entry name" value="HATPase_C_sf"/>
</dbReference>
<reference evidence="10 11" key="1">
    <citation type="submission" date="2023-03" db="EMBL/GenBank/DDBJ databases">
        <authorList>
            <person name="Menendez E."/>
            <person name="Kaur S."/>
            <person name="Flores-Felix J.D."/>
            <person name="diCenzo G.C."/>
            <person name="Peix A."/>
            <person name="Velazquez E."/>
        </authorList>
    </citation>
    <scope>NUCLEOTIDE SEQUENCE [LARGE SCALE GENOMIC DNA]</scope>
    <source>
        <strain evidence="10 11">CCBAU 71714</strain>
    </source>
</reference>
<evidence type="ECO:0000256" key="3">
    <source>
        <dbReference type="ARBA" id="ARBA00022553"/>
    </source>
</evidence>
<dbReference type="InterPro" id="IPR052162">
    <property type="entry name" value="Sensor_kinase/Photoreceptor"/>
</dbReference>
<dbReference type="SMART" id="SM00387">
    <property type="entry name" value="HATPase_c"/>
    <property type="match status" value="1"/>
</dbReference>
<dbReference type="InterPro" id="IPR005467">
    <property type="entry name" value="His_kinase_dom"/>
</dbReference>
<dbReference type="EMBL" id="CP120365">
    <property type="protein sequence ID" value="WHS94161.1"/>
    <property type="molecule type" value="Genomic_DNA"/>
</dbReference>
<dbReference type="InterPro" id="IPR035965">
    <property type="entry name" value="PAS-like_dom_sf"/>
</dbReference>
<dbReference type="Pfam" id="PF08447">
    <property type="entry name" value="PAS_3"/>
    <property type="match status" value="4"/>
</dbReference>
<dbReference type="RefSeq" id="WP_003533191.1">
    <property type="nucleotide sequence ID" value="NZ_CP120365.1"/>
</dbReference>
<keyword evidence="6" id="KW-0472">Membrane</keyword>
<feature type="domain" description="Histidine kinase" evidence="7">
    <location>
        <begin position="752"/>
        <end position="964"/>
    </location>
</feature>
<feature type="domain" description="PAS" evidence="8">
    <location>
        <begin position="472"/>
        <end position="544"/>
    </location>
</feature>
<proteinExistence type="predicted"/>
<dbReference type="PROSITE" id="PS50112">
    <property type="entry name" value="PAS"/>
    <property type="match status" value="3"/>
</dbReference>
<evidence type="ECO:0000259" key="7">
    <source>
        <dbReference type="PROSITE" id="PS50109"/>
    </source>
</evidence>
<evidence type="ECO:0000313" key="10">
    <source>
        <dbReference type="EMBL" id="WHS94161.1"/>
    </source>
</evidence>
<dbReference type="PROSITE" id="PS50109">
    <property type="entry name" value="HIS_KIN"/>
    <property type="match status" value="1"/>
</dbReference>
<dbReference type="InterPro" id="IPR001610">
    <property type="entry name" value="PAC"/>
</dbReference>
<dbReference type="PROSITE" id="PS50113">
    <property type="entry name" value="PAC"/>
    <property type="match status" value="4"/>
</dbReference>
<dbReference type="PANTHER" id="PTHR43304">
    <property type="entry name" value="PHYTOCHROME-LIKE PROTEIN CPH1"/>
    <property type="match status" value="1"/>
</dbReference>
<name>A0ABY8T8B7_9HYPH</name>
<keyword evidence="3" id="KW-0597">Phosphoprotein</keyword>
<feature type="transmembrane region" description="Helical" evidence="6">
    <location>
        <begin position="48"/>
        <end position="69"/>
    </location>
</feature>
<dbReference type="Pfam" id="PF00512">
    <property type="entry name" value="HisKA"/>
    <property type="match status" value="1"/>
</dbReference>
<protein>
    <recommendedName>
        <fullName evidence="2">histidine kinase</fullName>
        <ecNumber evidence="2">2.7.13.3</ecNumber>
    </recommendedName>
</protein>
<evidence type="ECO:0000256" key="6">
    <source>
        <dbReference type="SAM" id="Phobius"/>
    </source>
</evidence>
<feature type="domain" description="PAC" evidence="9">
    <location>
        <begin position="287"/>
        <end position="338"/>
    </location>
</feature>
<dbReference type="InterPro" id="IPR004358">
    <property type="entry name" value="Sig_transdc_His_kin-like_C"/>
</dbReference>
<dbReference type="SUPFAM" id="SSF55785">
    <property type="entry name" value="PYP-like sensor domain (PAS domain)"/>
    <property type="match status" value="5"/>
</dbReference>
<feature type="domain" description="PAC" evidence="9">
    <location>
        <begin position="680"/>
        <end position="732"/>
    </location>
</feature>